<accession>A0A8J7U1X8</accession>
<sequence>MQLKRTLVWLLICTTVVVGYAFERDIRAYFSGRDRFDLSRLAFTDTLGNTARLEKGYRGYVVFYSDYSGCGVCLSKLMELQGFSVIYEDIAIVSILNEKNDWRQFREQLLEYGIPGEVLHDPHANLGKKLALSPHPQLLFFDRHQNLVAMVPMTVRHEQLWKQIHIYAGEL</sequence>
<dbReference type="AlphaFoldDB" id="A0A8J7U1X8"/>
<dbReference type="EMBL" id="JAFREP010000002">
    <property type="protein sequence ID" value="MBO1317371.1"/>
    <property type="molecule type" value="Genomic_DNA"/>
</dbReference>
<comment type="caution">
    <text evidence="2">The sequence shown here is derived from an EMBL/GenBank/DDBJ whole genome shotgun (WGS) entry which is preliminary data.</text>
</comment>
<dbReference type="RefSeq" id="WP_207856607.1">
    <property type="nucleotide sequence ID" value="NZ_JAFREP010000002.1"/>
</dbReference>
<gene>
    <name evidence="1" type="ORF">J3U88_02780</name>
    <name evidence="2" type="ORF">J3U88_09420</name>
</gene>
<evidence type="ECO:0000313" key="1">
    <source>
        <dbReference type="EMBL" id="MBO1317371.1"/>
    </source>
</evidence>
<proteinExistence type="predicted"/>
<keyword evidence="3" id="KW-1185">Reference proteome</keyword>
<reference evidence="2" key="1">
    <citation type="submission" date="2021-03" db="EMBL/GenBank/DDBJ databases">
        <authorList>
            <person name="Wang G."/>
        </authorList>
    </citation>
    <scope>NUCLEOTIDE SEQUENCE</scope>
    <source>
        <strain evidence="2">KCTC 12899</strain>
    </source>
</reference>
<name>A0A8J7U1X8_9BACT</name>
<evidence type="ECO:0000313" key="3">
    <source>
        <dbReference type="Proteomes" id="UP000664417"/>
    </source>
</evidence>
<dbReference type="EMBL" id="JAFREP010000006">
    <property type="protein sequence ID" value="MBO1318678.1"/>
    <property type="molecule type" value="Genomic_DNA"/>
</dbReference>
<evidence type="ECO:0000313" key="2">
    <source>
        <dbReference type="EMBL" id="MBO1318678.1"/>
    </source>
</evidence>
<organism evidence="2 3">
    <name type="scientific">Acanthopleuribacter pedis</name>
    <dbReference type="NCBI Taxonomy" id="442870"/>
    <lineage>
        <taxon>Bacteria</taxon>
        <taxon>Pseudomonadati</taxon>
        <taxon>Acidobacteriota</taxon>
        <taxon>Holophagae</taxon>
        <taxon>Acanthopleuribacterales</taxon>
        <taxon>Acanthopleuribacteraceae</taxon>
        <taxon>Acanthopleuribacter</taxon>
    </lineage>
</organism>
<dbReference type="Gene3D" id="3.40.30.10">
    <property type="entry name" value="Glutaredoxin"/>
    <property type="match status" value="1"/>
</dbReference>
<dbReference type="Proteomes" id="UP000664417">
    <property type="component" value="Unassembled WGS sequence"/>
</dbReference>
<dbReference type="SUPFAM" id="SSF52833">
    <property type="entry name" value="Thioredoxin-like"/>
    <property type="match status" value="1"/>
</dbReference>
<dbReference type="InterPro" id="IPR036249">
    <property type="entry name" value="Thioredoxin-like_sf"/>
</dbReference>
<protein>
    <submittedName>
        <fullName evidence="2">Uncharacterized protein</fullName>
    </submittedName>
</protein>